<dbReference type="EMBL" id="FQWD01000002">
    <property type="protein sequence ID" value="SHG09147.1"/>
    <property type="molecule type" value="Genomic_DNA"/>
</dbReference>
<sequence length="372" mass="41129">MSKAINVMHITYDMRIGGTEMVVKNLIEGFDDPAFKMSIFCIEAPLGPWGEDLANAGIPITTVARQPGFDRGLIKAIRQHLREHNIDIIHCHQYTPWVYGVLAAAGLKTKVIFTEHGRFYPDFGTWKRKLINPVLAWLTDATTAISSATKQALVTHENLSARNIEVIYNGIKAVEPVPEETQQALKAELGIAASQTVFGTIARFDPIKNHLMMLRAFKDVLDAGKDAKLVIVGDGEMRADIETFIKELAISDHVVLTGYQPQPAQYLSIMDIFLLSSFSEGTSMTLLEAMSLGKPCVVTDAGGNAEVIADQQNGLVTGNDEQREFADAMHTLVNDTDTYHQYQQASLARFNALFTVAAMCQSFRKIYTTVMQ</sequence>
<feature type="domain" description="Glycosyl transferase family 1" evidence="1">
    <location>
        <begin position="183"/>
        <end position="345"/>
    </location>
</feature>
<accession>A0A1M5GZP6</accession>
<dbReference type="AlphaFoldDB" id="A0A1M5GZP6"/>
<evidence type="ECO:0000313" key="4">
    <source>
        <dbReference type="Proteomes" id="UP000184520"/>
    </source>
</evidence>
<dbReference type="Proteomes" id="UP000184520">
    <property type="component" value="Unassembled WGS sequence"/>
</dbReference>
<evidence type="ECO:0000259" key="2">
    <source>
        <dbReference type="Pfam" id="PF13439"/>
    </source>
</evidence>
<protein>
    <submittedName>
        <fullName evidence="3">Glycosyltransferase involved in cell wall bisynthesis</fullName>
    </submittedName>
</protein>
<gene>
    <name evidence="3" type="ORF">SAMN05216361_1243</name>
</gene>
<dbReference type="PANTHER" id="PTHR45947:SF3">
    <property type="entry name" value="SULFOQUINOVOSYL TRANSFERASE SQD2"/>
    <property type="match status" value="1"/>
</dbReference>
<keyword evidence="4" id="KW-1185">Reference proteome</keyword>
<proteinExistence type="predicted"/>
<name>A0A1M5GZP6_9ALTE</name>
<dbReference type="InterPro" id="IPR028098">
    <property type="entry name" value="Glyco_trans_4-like_N"/>
</dbReference>
<dbReference type="InterPro" id="IPR001296">
    <property type="entry name" value="Glyco_trans_1"/>
</dbReference>
<dbReference type="InterPro" id="IPR050194">
    <property type="entry name" value="Glycosyltransferase_grp1"/>
</dbReference>
<organism evidence="3 4">
    <name type="scientific">Marisediminitalea aggregata</name>
    <dbReference type="NCBI Taxonomy" id="634436"/>
    <lineage>
        <taxon>Bacteria</taxon>
        <taxon>Pseudomonadati</taxon>
        <taxon>Pseudomonadota</taxon>
        <taxon>Gammaproteobacteria</taxon>
        <taxon>Alteromonadales</taxon>
        <taxon>Alteromonadaceae</taxon>
        <taxon>Marisediminitalea</taxon>
    </lineage>
</organism>
<reference evidence="4" key="1">
    <citation type="submission" date="2016-11" db="EMBL/GenBank/DDBJ databases">
        <authorList>
            <person name="Varghese N."/>
            <person name="Submissions S."/>
        </authorList>
    </citation>
    <scope>NUCLEOTIDE SEQUENCE [LARGE SCALE GENOMIC DNA]</scope>
    <source>
        <strain evidence="4">CGMCC 1.8995</strain>
    </source>
</reference>
<dbReference type="Pfam" id="PF13439">
    <property type="entry name" value="Glyco_transf_4"/>
    <property type="match status" value="1"/>
</dbReference>
<keyword evidence="3" id="KW-0808">Transferase</keyword>
<dbReference type="Gene3D" id="3.40.50.2000">
    <property type="entry name" value="Glycogen Phosphorylase B"/>
    <property type="match status" value="2"/>
</dbReference>
<dbReference type="Pfam" id="PF00534">
    <property type="entry name" value="Glycos_transf_1"/>
    <property type="match status" value="1"/>
</dbReference>
<dbReference type="GO" id="GO:0016757">
    <property type="term" value="F:glycosyltransferase activity"/>
    <property type="evidence" value="ECO:0007669"/>
    <property type="project" value="InterPro"/>
</dbReference>
<feature type="domain" description="Glycosyltransferase subfamily 4-like N-terminal" evidence="2">
    <location>
        <begin position="16"/>
        <end position="171"/>
    </location>
</feature>
<dbReference type="PANTHER" id="PTHR45947">
    <property type="entry name" value="SULFOQUINOVOSYL TRANSFERASE SQD2"/>
    <property type="match status" value="1"/>
</dbReference>
<evidence type="ECO:0000259" key="1">
    <source>
        <dbReference type="Pfam" id="PF00534"/>
    </source>
</evidence>
<evidence type="ECO:0000313" key="3">
    <source>
        <dbReference type="EMBL" id="SHG09147.1"/>
    </source>
</evidence>
<dbReference type="SUPFAM" id="SSF53756">
    <property type="entry name" value="UDP-Glycosyltransferase/glycogen phosphorylase"/>
    <property type="match status" value="1"/>
</dbReference>
<dbReference type="RefSeq" id="WP_342742596.1">
    <property type="nucleotide sequence ID" value="NZ_FQWD01000002.1"/>
</dbReference>
<dbReference type="STRING" id="634436.SAMN05216361_1243"/>